<dbReference type="PATRIC" id="fig|28092.6.peg.6015"/>
<keyword evidence="2" id="KW-1185">Reference proteome</keyword>
<protein>
    <recommendedName>
        <fullName evidence="3">DUF559 domain-containing protein</fullName>
    </recommendedName>
</protein>
<proteinExistence type="predicted"/>
<evidence type="ECO:0000313" key="1">
    <source>
        <dbReference type="EMBL" id="KKB61042.1"/>
    </source>
</evidence>
<reference evidence="1 2" key="1">
    <citation type="submission" date="2015-03" db="EMBL/GenBank/DDBJ databases">
        <title>Draft Genome Sequence of Burkholderia andropogonis type strain ICMP2807, isolated from Sorghum bicolor.</title>
        <authorList>
            <person name="Lopes-Santos L."/>
            <person name="Castro D.B."/>
            <person name="Ottoboni L.M."/>
            <person name="Park D."/>
            <person name="Weirc B.S."/>
            <person name="Destefano S.A."/>
        </authorList>
    </citation>
    <scope>NUCLEOTIDE SEQUENCE [LARGE SCALE GENOMIC DNA]</scope>
    <source>
        <strain evidence="1 2">ICMP2807</strain>
    </source>
</reference>
<sequence>MTAANKTRAHARAHLPTSALEETFALHCRASSLPAFEREFVFAKPRRFRADFAWPERMVLVEIEGGVWSGGRHTRGAGFTKDCEKSNLAALLGYRVFRFTCDQVRDGTAIKTMLTVFGEVETV</sequence>
<dbReference type="AlphaFoldDB" id="A0A0F5JUR2"/>
<evidence type="ECO:0008006" key="3">
    <source>
        <dbReference type="Google" id="ProtNLM"/>
    </source>
</evidence>
<organism evidence="1 2">
    <name type="scientific">Robbsia andropogonis</name>
    <dbReference type="NCBI Taxonomy" id="28092"/>
    <lineage>
        <taxon>Bacteria</taxon>
        <taxon>Pseudomonadati</taxon>
        <taxon>Pseudomonadota</taxon>
        <taxon>Betaproteobacteria</taxon>
        <taxon>Burkholderiales</taxon>
        <taxon>Burkholderiaceae</taxon>
        <taxon>Robbsia</taxon>
    </lineage>
</organism>
<comment type="caution">
    <text evidence="1">The sequence shown here is derived from an EMBL/GenBank/DDBJ whole genome shotgun (WGS) entry which is preliminary data.</text>
</comment>
<dbReference type="Gene3D" id="3.40.960.10">
    <property type="entry name" value="VSR Endonuclease"/>
    <property type="match status" value="1"/>
</dbReference>
<name>A0A0F5JUR2_9BURK</name>
<accession>A0A0F5JUR2</accession>
<gene>
    <name evidence="1" type="ORF">WM40_25515</name>
</gene>
<evidence type="ECO:0000313" key="2">
    <source>
        <dbReference type="Proteomes" id="UP000033618"/>
    </source>
</evidence>
<dbReference type="EMBL" id="LAQU01000082">
    <property type="protein sequence ID" value="KKB61042.1"/>
    <property type="molecule type" value="Genomic_DNA"/>
</dbReference>
<dbReference type="STRING" id="28092.WM40_25515"/>
<dbReference type="Proteomes" id="UP000033618">
    <property type="component" value="Unassembled WGS sequence"/>
</dbReference>